<dbReference type="SUPFAM" id="SSF49265">
    <property type="entry name" value="Fibronectin type III"/>
    <property type="match status" value="1"/>
</dbReference>
<dbReference type="EMBL" id="CP042436">
    <property type="protein sequence ID" value="QEC64753.1"/>
    <property type="molecule type" value="Genomic_DNA"/>
</dbReference>
<dbReference type="InterPro" id="IPR051795">
    <property type="entry name" value="Glycosyl_Hydrlase_43"/>
</dbReference>
<dbReference type="PANTHER" id="PTHR42812">
    <property type="entry name" value="BETA-XYLOSIDASE"/>
    <property type="match status" value="1"/>
</dbReference>
<dbReference type="PROSITE" id="PS50022">
    <property type="entry name" value="FA58C_3"/>
    <property type="match status" value="1"/>
</dbReference>
<organism evidence="7 8">
    <name type="scientific">Mucilaginibacter ginsenosidivorans</name>
    <dbReference type="NCBI Taxonomy" id="398053"/>
    <lineage>
        <taxon>Bacteria</taxon>
        <taxon>Pseudomonadati</taxon>
        <taxon>Bacteroidota</taxon>
        <taxon>Sphingobacteriia</taxon>
        <taxon>Sphingobacteriales</taxon>
        <taxon>Sphingobacteriaceae</taxon>
        <taxon>Mucilaginibacter</taxon>
    </lineage>
</organism>
<dbReference type="SUPFAM" id="SSF49785">
    <property type="entry name" value="Galactose-binding domain-like"/>
    <property type="match status" value="1"/>
</dbReference>
<dbReference type="Pfam" id="PF00754">
    <property type="entry name" value="F5_F8_type_C"/>
    <property type="match status" value="1"/>
</dbReference>
<dbReference type="InterPro" id="IPR013783">
    <property type="entry name" value="Ig-like_fold"/>
</dbReference>
<keyword evidence="2 4" id="KW-0378">Hydrolase</keyword>
<gene>
    <name evidence="7" type="ORF">FRZ54_20020</name>
</gene>
<dbReference type="InterPro" id="IPR023296">
    <property type="entry name" value="Glyco_hydro_beta-prop_sf"/>
</dbReference>
<dbReference type="GO" id="GO:0004553">
    <property type="term" value="F:hydrolase activity, hydrolyzing O-glycosyl compounds"/>
    <property type="evidence" value="ECO:0007669"/>
    <property type="project" value="InterPro"/>
</dbReference>
<dbReference type="Pfam" id="PF04616">
    <property type="entry name" value="Glyco_hydro_43"/>
    <property type="match status" value="1"/>
</dbReference>
<dbReference type="RefSeq" id="WP_147033587.1">
    <property type="nucleotide sequence ID" value="NZ_CP042436.1"/>
</dbReference>
<dbReference type="AlphaFoldDB" id="A0A5B8V1S7"/>
<dbReference type="CDD" id="cd08982">
    <property type="entry name" value="GH43-like"/>
    <property type="match status" value="1"/>
</dbReference>
<dbReference type="Proteomes" id="UP000321479">
    <property type="component" value="Chromosome"/>
</dbReference>
<evidence type="ECO:0000256" key="1">
    <source>
        <dbReference type="ARBA" id="ARBA00009865"/>
    </source>
</evidence>
<keyword evidence="5" id="KW-0732">Signal</keyword>
<dbReference type="SUPFAM" id="SSF75005">
    <property type="entry name" value="Arabinanase/levansucrase/invertase"/>
    <property type="match status" value="1"/>
</dbReference>
<dbReference type="Gene3D" id="2.115.10.20">
    <property type="entry name" value="Glycosyl hydrolase domain, family 43"/>
    <property type="match status" value="1"/>
</dbReference>
<name>A0A5B8V1S7_9SPHI</name>
<dbReference type="Gene3D" id="2.60.120.260">
    <property type="entry name" value="Galactose-binding domain-like"/>
    <property type="match status" value="1"/>
</dbReference>
<evidence type="ECO:0000259" key="6">
    <source>
        <dbReference type="PROSITE" id="PS50022"/>
    </source>
</evidence>
<evidence type="ECO:0000256" key="2">
    <source>
        <dbReference type="ARBA" id="ARBA00022801"/>
    </source>
</evidence>
<dbReference type="Gene3D" id="2.60.40.10">
    <property type="entry name" value="Immunoglobulins"/>
    <property type="match status" value="1"/>
</dbReference>
<proteinExistence type="inferred from homology"/>
<feature type="domain" description="F5/8 type C" evidence="6">
    <location>
        <begin position="340"/>
        <end position="494"/>
    </location>
</feature>
<accession>A0A5B8V1S7</accession>
<reference evidence="7 8" key="1">
    <citation type="journal article" date="2017" name="Curr. Microbiol.">
        <title>Mucilaginibacter ginsenosidivorans sp. nov., Isolated from Soil of Ginseng Field.</title>
        <authorList>
            <person name="Kim M.M."/>
            <person name="Siddiqi M.Z."/>
            <person name="Im W.T."/>
        </authorList>
    </citation>
    <scope>NUCLEOTIDE SEQUENCE [LARGE SCALE GENOMIC DNA]</scope>
    <source>
        <strain evidence="7 8">Gsoil 3017</strain>
    </source>
</reference>
<evidence type="ECO:0000256" key="5">
    <source>
        <dbReference type="SAM" id="SignalP"/>
    </source>
</evidence>
<evidence type="ECO:0000313" key="8">
    <source>
        <dbReference type="Proteomes" id="UP000321479"/>
    </source>
</evidence>
<evidence type="ECO:0000256" key="4">
    <source>
        <dbReference type="RuleBase" id="RU361187"/>
    </source>
</evidence>
<dbReference type="InterPro" id="IPR008979">
    <property type="entry name" value="Galactose-bd-like_sf"/>
</dbReference>
<dbReference type="KEGG" id="mgin:FRZ54_20020"/>
<dbReference type="OrthoDB" id="9801455at2"/>
<evidence type="ECO:0000256" key="3">
    <source>
        <dbReference type="ARBA" id="ARBA00023295"/>
    </source>
</evidence>
<feature type="signal peptide" evidence="5">
    <location>
        <begin position="1"/>
        <end position="22"/>
    </location>
</feature>
<keyword evidence="3 4" id="KW-0326">Glycosidase</keyword>
<dbReference type="InterPro" id="IPR000421">
    <property type="entry name" value="FA58C"/>
</dbReference>
<dbReference type="InterPro" id="IPR006710">
    <property type="entry name" value="Glyco_hydro_43"/>
</dbReference>
<comment type="similarity">
    <text evidence="1 4">Belongs to the glycosyl hydrolase 43 family.</text>
</comment>
<sequence>MRSFKSSLALFLLLVSFAGLNAQQKRLTYCNPLNLDYGYTPFKDFSKWGRHRATADPTVTLFKGKYYLFSTNQWGYWYSDDMVNWHFNYRSFLRPYNENQGDNLCAPATLVLGDTLLVIGSTYNKDFTLWMSTDPVHNEWKAAKDYFKVGAWDPGMFADDDGRVYIYHGSSNTLPLYGQEIDRKTFEPIGPKVETLHLDYEEHGWERFGENNDNVFLGGFMEGSWMNKHDGKYYLQFGGSGTEGRGYADGVFVGEKPLGPFTYQKHNPFSYKPGGFIKGAGHGATWADKYGNYWHISTMVVNVKNNFERRIGFWPAGFDKDGVLYCNTAYGDFPQYLPDGKEDHLNGNSNFTGWMILNYSKPVEVSSTLGGYHANNAVDEDIKTYWSAKTANKGEWLKSDLGDVCTINAIQVNYADQDAEFSGKSRGVFTQYVIYSSVDGKNWRVLVDKSKNKTDVPHDYIELSKPAKTRYLKLVNIHMPTGKFAISGFRAFGKGAGAKPGEVKDFMVLRGDAERRNSWIRWQPVDNAIGYTIYMGVAPDKLYNNIMVYGKNEYFFNGMEKSLPYYFQIESFNENGISERTKVIEVK</sequence>
<evidence type="ECO:0000313" key="7">
    <source>
        <dbReference type="EMBL" id="QEC64753.1"/>
    </source>
</evidence>
<dbReference type="GO" id="GO:0005975">
    <property type="term" value="P:carbohydrate metabolic process"/>
    <property type="evidence" value="ECO:0007669"/>
    <property type="project" value="InterPro"/>
</dbReference>
<dbReference type="PANTHER" id="PTHR42812:SF12">
    <property type="entry name" value="BETA-XYLOSIDASE-RELATED"/>
    <property type="match status" value="1"/>
</dbReference>
<keyword evidence="8" id="KW-1185">Reference proteome</keyword>
<protein>
    <submittedName>
        <fullName evidence="7">Family 43 glycosylhydrolase</fullName>
    </submittedName>
</protein>
<dbReference type="InterPro" id="IPR036116">
    <property type="entry name" value="FN3_sf"/>
</dbReference>
<feature type="chain" id="PRO_5023127673" evidence="5">
    <location>
        <begin position="23"/>
        <end position="587"/>
    </location>
</feature>